<dbReference type="InterPro" id="IPR036259">
    <property type="entry name" value="MFS_trans_sf"/>
</dbReference>
<gene>
    <name evidence="3" type="ORF">L0P92_18025</name>
</gene>
<accession>A0A9X1PZP0</accession>
<keyword evidence="2" id="KW-0812">Transmembrane</keyword>
<dbReference type="Proteomes" id="UP001139384">
    <property type="component" value="Unassembled WGS sequence"/>
</dbReference>
<evidence type="ECO:0000313" key="4">
    <source>
        <dbReference type="Proteomes" id="UP001139384"/>
    </source>
</evidence>
<dbReference type="AlphaFoldDB" id="A0A9X1PZP0"/>
<feature type="transmembrane region" description="Helical" evidence="2">
    <location>
        <begin position="12"/>
        <end position="31"/>
    </location>
</feature>
<dbReference type="SUPFAM" id="SSF103473">
    <property type="entry name" value="MFS general substrate transporter"/>
    <property type="match status" value="1"/>
</dbReference>
<sequence length="221" mass="22813">MERMAMNHTPLYARLTAALSKPLVLISALVISMPAEIRLARSSGFTGGFEFLMPLTLSVYSAASAVMAANRPRGTKGRVSAIAGSGVALSLALSAQVVGHLISSGYMTSGPWLVAAVSSVPALAAAHMLHLAALPKSTVSVTEQDQGQEGSDSDESDTEDSPSDECLATLPKGRSKPSLAALRDAALNLDAVGEKVTAKTLAKAFKVSERTGARYLSALTA</sequence>
<evidence type="ECO:0000256" key="2">
    <source>
        <dbReference type="SAM" id="Phobius"/>
    </source>
</evidence>
<keyword evidence="4" id="KW-1185">Reference proteome</keyword>
<feature type="compositionally biased region" description="Acidic residues" evidence="1">
    <location>
        <begin position="151"/>
        <end position="163"/>
    </location>
</feature>
<feature type="region of interest" description="Disordered" evidence="1">
    <location>
        <begin position="140"/>
        <end position="172"/>
    </location>
</feature>
<protein>
    <submittedName>
        <fullName evidence="3">Uncharacterized protein</fullName>
    </submittedName>
</protein>
<name>A0A9X1PZP0_STRM4</name>
<organism evidence="3 4">
    <name type="scientific">Streptomyces muensis</name>
    <dbReference type="NCBI Taxonomy" id="1077944"/>
    <lineage>
        <taxon>Bacteria</taxon>
        <taxon>Bacillati</taxon>
        <taxon>Actinomycetota</taxon>
        <taxon>Actinomycetes</taxon>
        <taxon>Kitasatosporales</taxon>
        <taxon>Streptomycetaceae</taxon>
        <taxon>Streptomyces</taxon>
    </lineage>
</organism>
<keyword evidence="2" id="KW-1133">Transmembrane helix</keyword>
<feature type="transmembrane region" description="Helical" evidence="2">
    <location>
        <begin position="112"/>
        <end position="134"/>
    </location>
</feature>
<evidence type="ECO:0000313" key="3">
    <source>
        <dbReference type="EMBL" id="MCF1595459.1"/>
    </source>
</evidence>
<keyword evidence="2" id="KW-0472">Membrane</keyword>
<dbReference type="RefSeq" id="WP_234763761.1">
    <property type="nucleotide sequence ID" value="NZ_JAKEIP010000066.1"/>
</dbReference>
<evidence type="ECO:0000256" key="1">
    <source>
        <dbReference type="SAM" id="MobiDB-lite"/>
    </source>
</evidence>
<dbReference type="EMBL" id="JAKEIP010000066">
    <property type="protein sequence ID" value="MCF1595459.1"/>
    <property type="molecule type" value="Genomic_DNA"/>
</dbReference>
<proteinExistence type="predicted"/>
<reference evidence="3" key="1">
    <citation type="submission" date="2022-01" db="EMBL/GenBank/DDBJ databases">
        <title>Draft Genome Sequences of Seven Type Strains of the Genus Streptomyces.</title>
        <authorList>
            <person name="Aziz S."/>
            <person name="Coretto E."/>
            <person name="Chronakova A."/>
            <person name="Sproer C."/>
            <person name="Huber K."/>
            <person name="Nouioui I."/>
            <person name="Gross H."/>
        </authorList>
    </citation>
    <scope>NUCLEOTIDE SEQUENCE</scope>
    <source>
        <strain evidence="3">DSM 103493</strain>
    </source>
</reference>
<feature type="transmembrane region" description="Helical" evidence="2">
    <location>
        <begin position="81"/>
        <end position="106"/>
    </location>
</feature>
<feature type="transmembrane region" description="Helical" evidence="2">
    <location>
        <begin position="51"/>
        <end position="69"/>
    </location>
</feature>
<comment type="caution">
    <text evidence="3">The sequence shown here is derived from an EMBL/GenBank/DDBJ whole genome shotgun (WGS) entry which is preliminary data.</text>
</comment>